<name>A0AAD5MW41_PARTN</name>
<protein>
    <submittedName>
        <fullName evidence="2">Uncharacterized protein</fullName>
    </submittedName>
</protein>
<feature type="region of interest" description="Disordered" evidence="1">
    <location>
        <begin position="67"/>
        <end position="95"/>
    </location>
</feature>
<evidence type="ECO:0000313" key="3">
    <source>
        <dbReference type="Proteomes" id="UP001196413"/>
    </source>
</evidence>
<dbReference type="EMBL" id="JAHQIW010001224">
    <property type="protein sequence ID" value="KAJ1351779.1"/>
    <property type="molecule type" value="Genomic_DNA"/>
</dbReference>
<evidence type="ECO:0000256" key="1">
    <source>
        <dbReference type="SAM" id="MobiDB-lite"/>
    </source>
</evidence>
<comment type="caution">
    <text evidence="2">The sequence shown here is derived from an EMBL/GenBank/DDBJ whole genome shotgun (WGS) entry which is preliminary data.</text>
</comment>
<gene>
    <name evidence="2" type="ORF">KIN20_007917</name>
</gene>
<reference evidence="2" key="1">
    <citation type="submission" date="2021-06" db="EMBL/GenBank/DDBJ databases">
        <title>Parelaphostrongylus tenuis whole genome reference sequence.</title>
        <authorList>
            <person name="Garwood T.J."/>
            <person name="Larsen P.A."/>
            <person name="Fountain-Jones N.M."/>
            <person name="Garbe J.R."/>
            <person name="Macchietto M.G."/>
            <person name="Kania S.A."/>
            <person name="Gerhold R.W."/>
            <person name="Richards J.E."/>
            <person name="Wolf T.M."/>
        </authorList>
    </citation>
    <scope>NUCLEOTIDE SEQUENCE</scope>
    <source>
        <strain evidence="2">MNPRO001-30</strain>
        <tissue evidence="2">Meninges</tissue>
    </source>
</reference>
<keyword evidence="3" id="KW-1185">Reference proteome</keyword>
<dbReference type="Proteomes" id="UP001196413">
    <property type="component" value="Unassembled WGS sequence"/>
</dbReference>
<dbReference type="AlphaFoldDB" id="A0AAD5MW41"/>
<sequence>MGRTALAQCDCSGVAHDEHVETTVASIDLNKGAAPTPPPHSTRASIGRGLFALSAALVYSARLVSPHNGEAEDAVEGRTSSSQGVKCPMESPNAA</sequence>
<organism evidence="2 3">
    <name type="scientific">Parelaphostrongylus tenuis</name>
    <name type="common">Meningeal worm</name>
    <dbReference type="NCBI Taxonomy" id="148309"/>
    <lineage>
        <taxon>Eukaryota</taxon>
        <taxon>Metazoa</taxon>
        <taxon>Ecdysozoa</taxon>
        <taxon>Nematoda</taxon>
        <taxon>Chromadorea</taxon>
        <taxon>Rhabditida</taxon>
        <taxon>Rhabditina</taxon>
        <taxon>Rhabditomorpha</taxon>
        <taxon>Strongyloidea</taxon>
        <taxon>Metastrongylidae</taxon>
        <taxon>Parelaphostrongylus</taxon>
    </lineage>
</organism>
<proteinExistence type="predicted"/>
<evidence type="ECO:0000313" key="2">
    <source>
        <dbReference type="EMBL" id="KAJ1351779.1"/>
    </source>
</evidence>
<accession>A0AAD5MW41</accession>